<dbReference type="InterPro" id="IPR038461">
    <property type="entry name" value="Schlafen_AlbA_2_dom_sf"/>
</dbReference>
<dbReference type="Proteomes" id="UP000772181">
    <property type="component" value="Unassembled WGS sequence"/>
</dbReference>
<dbReference type="PANTHER" id="PTHR30595:SF6">
    <property type="entry name" value="SCHLAFEN ALBA-2 DOMAIN-CONTAINING PROTEIN"/>
    <property type="match status" value="1"/>
</dbReference>
<dbReference type="Pfam" id="PF04326">
    <property type="entry name" value="SLFN_AlbA_2"/>
    <property type="match status" value="1"/>
</dbReference>
<gene>
    <name evidence="4" type="ORF">HY730_01435</name>
</gene>
<accession>A0A933GLY7</accession>
<dbReference type="InterPro" id="IPR049514">
    <property type="entry name" value="Fic-like_C"/>
</dbReference>
<dbReference type="EMBL" id="JACQWF010000068">
    <property type="protein sequence ID" value="MBI4595025.1"/>
    <property type="molecule type" value="Genomic_DNA"/>
</dbReference>
<dbReference type="InterPro" id="IPR038475">
    <property type="entry name" value="RecG_C_sf"/>
</dbReference>
<feature type="domain" description="Schlafen AlbA-2" evidence="2">
    <location>
        <begin position="24"/>
        <end position="142"/>
    </location>
</feature>
<feature type="region of interest" description="Disordered" evidence="1">
    <location>
        <begin position="477"/>
        <end position="498"/>
    </location>
</feature>
<dbReference type="Pfam" id="PF13749">
    <property type="entry name" value="HATPase_c_4"/>
    <property type="match status" value="1"/>
</dbReference>
<dbReference type="InterPro" id="IPR007421">
    <property type="entry name" value="Schlafen_AlbA_2_dom"/>
</dbReference>
<comment type="caution">
    <text evidence="4">The sequence shown here is derived from an EMBL/GenBank/DDBJ whole genome shotgun (WGS) entry which is preliminary data.</text>
</comment>
<protein>
    <submittedName>
        <fullName evidence="4">DNA binding domain-containing protein</fullName>
    </submittedName>
</protein>
<feature type="domain" description="Filamentation induced by cAMP protein Fic-like C-terminal" evidence="3">
    <location>
        <begin position="433"/>
        <end position="489"/>
    </location>
</feature>
<dbReference type="Pfam" id="PF21247">
    <property type="entry name" value="Fic-like_C"/>
    <property type="match status" value="1"/>
</dbReference>
<evidence type="ECO:0000256" key="1">
    <source>
        <dbReference type="SAM" id="MobiDB-lite"/>
    </source>
</evidence>
<dbReference type="Gene3D" id="3.30.565.60">
    <property type="match status" value="1"/>
</dbReference>
<feature type="compositionally biased region" description="Basic and acidic residues" evidence="1">
    <location>
        <begin position="488"/>
        <end position="498"/>
    </location>
</feature>
<sequence length="498" mass="57171">MMNSKRVGILMNLSDDLFVWQQPESRRLEFKEIFPSGNQLARTVIAFANGAGGRVVFGIRDNPREIVGIPDEEIFRLEERIAQHIADQCAPLIIPDIYIQACEGRNLLVVEIFSGFQKPYYLKSKGKSGGIYVRLGSTNKLASEDVREELKRQRRKISFDAVPVFNLSFAEVDLAQFQNDYRKATGRILENDQLKNVGLLFQDRDQWFPTHAAVLLSESLVRKQLFPYAKIECARFKGTDTRVFLDQMTIEGPIYAAVEPCLAFIKKNIALSSQIAGVYREDQWEYPLEAIREAISNAIIHRDYAILGSDIKVAIFDDMLEITSPGALPDTMPIEKLGTGRSEIRNRVLAPIFKDLKLIEAWGTGIQKMQKAIEKRQEIELFLSETGRAFQVQFKKKPKSAHIADRTTVFKTVQVPYKMRTSTIQDAYKLKLLDFCREQRSMQEMMTYMNLKHRASFLINYIHPLLQKQLLSLTIPDKPKSPRQKYIVTERGHDELNK</sequence>
<proteinExistence type="predicted"/>
<dbReference type="AlphaFoldDB" id="A0A933GLY7"/>
<dbReference type="Gene3D" id="3.30.950.30">
    <property type="entry name" value="Schlafen, AAA domain"/>
    <property type="match status" value="1"/>
</dbReference>
<dbReference type="PANTHER" id="PTHR30595">
    <property type="entry name" value="GLPR-RELATED TRANSCRIPTIONAL REPRESSOR"/>
    <property type="match status" value="1"/>
</dbReference>
<name>A0A933GLY7_UNCTE</name>
<evidence type="ECO:0000259" key="3">
    <source>
        <dbReference type="Pfam" id="PF21247"/>
    </source>
</evidence>
<evidence type="ECO:0000259" key="2">
    <source>
        <dbReference type="Pfam" id="PF04326"/>
    </source>
</evidence>
<evidence type="ECO:0000313" key="4">
    <source>
        <dbReference type="EMBL" id="MBI4595025.1"/>
    </source>
</evidence>
<organism evidence="4 5">
    <name type="scientific">Tectimicrobiota bacterium</name>
    <dbReference type="NCBI Taxonomy" id="2528274"/>
    <lineage>
        <taxon>Bacteria</taxon>
        <taxon>Pseudomonadati</taxon>
        <taxon>Nitrospinota/Tectimicrobiota group</taxon>
        <taxon>Candidatus Tectimicrobiota</taxon>
    </lineage>
</organism>
<evidence type="ECO:0000313" key="5">
    <source>
        <dbReference type="Proteomes" id="UP000772181"/>
    </source>
</evidence>
<reference evidence="4" key="1">
    <citation type="submission" date="2020-07" db="EMBL/GenBank/DDBJ databases">
        <title>Huge and variable diversity of episymbiotic CPR bacteria and DPANN archaea in groundwater ecosystems.</title>
        <authorList>
            <person name="He C.Y."/>
            <person name="Keren R."/>
            <person name="Whittaker M."/>
            <person name="Farag I.F."/>
            <person name="Doudna J."/>
            <person name="Cate J.H.D."/>
            <person name="Banfield J.F."/>
        </authorList>
    </citation>
    <scope>NUCLEOTIDE SEQUENCE</scope>
    <source>
        <strain evidence="4">NC_groundwater_1482_Ag_S-0.65um_47_24</strain>
    </source>
</reference>